<name>A0ABR5A937_9BACL</name>
<dbReference type="InterPro" id="IPR012854">
    <property type="entry name" value="Cu_amine_oxidase-like_N"/>
</dbReference>
<evidence type="ECO:0000313" key="3">
    <source>
        <dbReference type="EMBL" id="KIL37519.1"/>
    </source>
</evidence>
<keyword evidence="4" id="KW-1185">Reference proteome</keyword>
<dbReference type="Pfam" id="PF07833">
    <property type="entry name" value="Cu_amine_oxidN1"/>
    <property type="match status" value="1"/>
</dbReference>
<protein>
    <recommendedName>
        <fullName evidence="2">Copper amine oxidase-like N-terminal domain-containing protein</fullName>
    </recommendedName>
</protein>
<sequence length="396" mass="43001">MVRHLKRILFILISILLALSLAGTSAAAGKRQTVKVVVDGKAAILEDHPVTFKGKMYVEFRSMLNGLGYTVDFDEVTDTIRAAGDFTRLEMSVGGDVAFVNGRAVESTGQVIKLNGGTWIGLRFLAELAGYKVVWNGAASSVSLTYQGPGKEELSAVYAVFDKMLLLEAAGDYAGLAGLFAENTALDVSGIQEQWKKTRTKSSIKDKFIQSYTGAEAVVSVIDETVKLSGGFFPDNKAQTLYTLHRDADGQWKIFDIETVGVEFTNVPALFDQGVTIGESDKADIEKVLNDQLKAANDENLDSYMATLVDFPQKAEAKAAVEELFRTTEMTSSLDKWTIVAYDGAGKATLLIAVNTEVRAEGTVSRIGSVYTNEAEKAEGKWLLRPEMSGLQQETL</sequence>
<organism evidence="3 4">
    <name type="scientific">Cohnella kolymensis</name>
    <dbReference type="NCBI Taxonomy" id="1590652"/>
    <lineage>
        <taxon>Bacteria</taxon>
        <taxon>Bacillati</taxon>
        <taxon>Bacillota</taxon>
        <taxon>Bacilli</taxon>
        <taxon>Bacillales</taxon>
        <taxon>Paenibacillaceae</taxon>
        <taxon>Cohnella</taxon>
    </lineage>
</organism>
<dbReference type="InterPro" id="IPR036582">
    <property type="entry name" value="Mao_N_sf"/>
</dbReference>
<evidence type="ECO:0000313" key="4">
    <source>
        <dbReference type="Proteomes" id="UP000054526"/>
    </source>
</evidence>
<dbReference type="EMBL" id="JXAL01000001">
    <property type="protein sequence ID" value="KIL37519.1"/>
    <property type="molecule type" value="Genomic_DNA"/>
</dbReference>
<proteinExistence type="predicted"/>
<gene>
    <name evidence="3" type="ORF">SD71_02485</name>
</gene>
<evidence type="ECO:0000259" key="2">
    <source>
        <dbReference type="Pfam" id="PF07833"/>
    </source>
</evidence>
<keyword evidence="1" id="KW-0732">Signal</keyword>
<feature type="domain" description="Copper amine oxidase-like N-terminal" evidence="2">
    <location>
        <begin position="37"/>
        <end position="143"/>
    </location>
</feature>
<dbReference type="SUPFAM" id="SSF55383">
    <property type="entry name" value="Copper amine oxidase, domain N"/>
    <property type="match status" value="1"/>
</dbReference>
<dbReference type="Gene3D" id="3.30.457.10">
    <property type="entry name" value="Copper amine oxidase-like, N-terminal domain"/>
    <property type="match status" value="1"/>
</dbReference>
<comment type="caution">
    <text evidence="3">The sequence shown here is derived from an EMBL/GenBank/DDBJ whole genome shotgun (WGS) entry which is preliminary data.</text>
</comment>
<evidence type="ECO:0000256" key="1">
    <source>
        <dbReference type="SAM" id="SignalP"/>
    </source>
</evidence>
<dbReference type="Proteomes" id="UP000054526">
    <property type="component" value="Unassembled WGS sequence"/>
</dbReference>
<feature type="chain" id="PRO_5046540501" description="Copper amine oxidase-like N-terminal domain-containing protein" evidence="1">
    <location>
        <begin position="28"/>
        <end position="396"/>
    </location>
</feature>
<reference evidence="3 4" key="1">
    <citation type="submission" date="2014-12" db="EMBL/GenBank/DDBJ databases">
        <title>Draft genome sequence of Cohnella kolymensis strain B-2846.</title>
        <authorList>
            <person name="Karlyshev A.V."/>
            <person name="Kudryashova E.B."/>
        </authorList>
    </citation>
    <scope>NUCLEOTIDE SEQUENCE [LARGE SCALE GENOMIC DNA]</scope>
    <source>
        <strain evidence="3 4">VKM B-2846</strain>
    </source>
</reference>
<accession>A0ABR5A937</accession>
<feature type="signal peptide" evidence="1">
    <location>
        <begin position="1"/>
        <end position="27"/>
    </location>
</feature>